<feature type="active site" description="Proton acceptor" evidence="6">
    <location>
        <position position="245"/>
    </location>
</feature>
<dbReference type="PANTHER" id="PTHR10578:SF143">
    <property type="entry name" value="FMN-DEPENDENT ALPHA-HYDROXY ACID DEHYDROGENASE PB1A11.03"/>
    <property type="match status" value="1"/>
</dbReference>
<name>A0A975HFY9_9SPHN</name>
<dbReference type="GO" id="GO:0016614">
    <property type="term" value="F:oxidoreductase activity, acting on CH-OH group of donors"/>
    <property type="evidence" value="ECO:0007669"/>
    <property type="project" value="UniProtKB-ARBA"/>
</dbReference>
<dbReference type="Proteomes" id="UP000664914">
    <property type="component" value="Chromosome"/>
</dbReference>
<dbReference type="FunFam" id="3.20.20.70:FF:000029">
    <property type="entry name" value="L-lactate dehydrogenase"/>
    <property type="match status" value="1"/>
</dbReference>
<evidence type="ECO:0000256" key="2">
    <source>
        <dbReference type="ARBA" id="ARBA00022630"/>
    </source>
</evidence>
<organism evidence="9 10">
    <name type="scientific">Rhizorhabdus wittichii</name>
    <dbReference type="NCBI Taxonomy" id="160791"/>
    <lineage>
        <taxon>Bacteria</taxon>
        <taxon>Pseudomonadati</taxon>
        <taxon>Pseudomonadota</taxon>
        <taxon>Alphaproteobacteria</taxon>
        <taxon>Sphingomonadales</taxon>
        <taxon>Sphingomonadaceae</taxon>
        <taxon>Rhizorhabdus</taxon>
    </lineage>
</organism>
<comment type="similarity">
    <text evidence="5">Belongs to the FMN-dependent alpha-hydroxy acid dehydrogenase family.</text>
</comment>
<evidence type="ECO:0000256" key="4">
    <source>
        <dbReference type="ARBA" id="ARBA00023002"/>
    </source>
</evidence>
<dbReference type="InterPro" id="IPR037396">
    <property type="entry name" value="FMN_HAD"/>
</dbReference>
<keyword evidence="4" id="KW-0560">Oxidoreductase</keyword>
<feature type="binding site" evidence="7">
    <location>
        <position position="155"/>
    </location>
    <ligand>
        <name>FMN</name>
        <dbReference type="ChEBI" id="CHEBI:58210"/>
    </ligand>
</feature>
<dbReference type="PROSITE" id="PS51349">
    <property type="entry name" value="FMN_HYDROXY_ACID_DH_2"/>
    <property type="match status" value="1"/>
</dbReference>
<feature type="binding site" evidence="7">
    <location>
        <begin position="299"/>
        <end position="300"/>
    </location>
    <ligand>
        <name>FMN</name>
        <dbReference type="ChEBI" id="CHEBI:58210"/>
    </ligand>
</feature>
<protein>
    <submittedName>
        <fullName evidence="9">Alpha-hydroxy-acid oxidizing protein</fullName>
    </submittedName>
</protein>
<feature type="binding site" evidence="7">
    <location>
        <position position="221"/>
    </location>
    <ligand>
        <name>FMN</name>
        <dbReference type="ChEBI" id="CHEBI:58210"/>
    </ligand>
</feature>
<feature type="binding site" evidence="7">
    <location>
        <position position="248"/>
    </location>
    <ligand>
        <name>glyoxylate</name>
        <dbReference type="ChEBI" id="CHEBI:36655"/>
    </ligand>
</feature>
<dbReference type="SUPFAM" id="SSF51395">
    <property type="entry name" value="FMN-linked oxidoreductases"/>
    <property type="match status" value="1"/>
</dbReference>
<dbReference type="PANTHER" id="PTHR10578">
    <property type="entry name" value="S -2-HYDROXY-ACID OXIDASE-RELATED"/>
    <property type="match status" value="1"/>
</dbReference>
<feature type="domain" description="FMN hydroxy acid dehydrogenase" evidence="8">
    <location>
        <begin position="1"/>
        <end position="348"/>
    </location>
</feature>
<dbReference type="Gene3D" id="3.20.20.70">
    <property type="entry name" value="Aldolase class I"/>
    <property type="match status" value="1"/>
</dbReference>
<evidence type="ECO:0000256" key="7">
    <source>
        <dbReference type="PIRSR" id="PIRSR000138-2"/>
    </source>
</evidence>
<dbReference type="InterPro" id="IPR012133">
    <property type="entry name" value="Alpha-hydoxy_acid_DH_FMN"/>
</dbReference>
<dbReference type="GO" id="GO:0010181">
    <property type="term" value="F:FMN binding"/>
    <property type="evidence" value="ECO:0007669"/>
    <property type="project" value="InterPro"/>
</dbReference>
<feature type="binding site" evidence="7">
    <location>
        <position position="245"/>
    </location>
    <ligand>
        <name>glyoxylate</name>
        <dbReference type="ChEBI" id="CHEBI:36655"/>
    </ligand>
</feature>
<dbReference type="RefSeq" id="WP_208634042.1">
    <property type="nucleotide sequence ID" value="NZ_CP059319.1"/>
</dbReference>
<sequence>MDALHHVDDFERVAIDRMTPEARDLANLGAGEGKAVARNRAAWGRWALRQRVLRDVGTCDTAVDLFGVPVSMPLLIAPSGLHGLVHPDAESATARAAQAADTLMVLSMNSTLPVEEVAPHCDKFWFQLYWGADRGFLRELMARAAGAGAKAFCLTLDMPVRPWLLGPMRRALAAVGDVRPAHGFPRSGHLQDEARWDHDARLTWADLSWLRANSPLPIVLKGIMTAEDAALAVEHGADAIIVSNHGGRVLDEGLATAEALPAIVAAVAGRIDVHVDGGIRSGADIAKALALGARTALIGRPALWGIAAGGDEGLAAMLDLLRGELRSVMGMIGAGSVAAIDRSSIVER</sequence>
<reference evidence="9" key="1">
    <citation type="submission" date="2020-07" db="EMBL/GenBank/DDBJ databases">
        <authorList>
            <person name="Camacho E."/>
        </authorList>
    </citation>
    <scope>NUCLEOTIDE SEQUENCE</scope>
    <source>
        <strain evidence="9">MPO218</strain>
    </source>
</reference>
<evidence type="ECO:0000256" key="5">
    <source>
        <dbReference type="ARBA" id="ARBA00024042"/>
    </source>
</evidence>
<proteinExistence type="inferred from homology"/>
<evidence type="ECO:0000259" key="8">
    <source>
        <dbReference type="PROSITE" id="PS51349"/>
    </source>
</evidence>
<dbReference type="PIRSF" id="PIRSF000138">
    <property type="entry name" value="Al-hdrx_acd_dh"/>
    <property type="match status" value="1"/>
</dbReference>
<feature type="binding site" evidence="7">
    <location>
        <begin position="276"/>
        <end position="280"/>
    </location>
    <ligand>
        <name>FMN</name>
        <dbReference type="ChEBI" id="CHEBI:58210"/>
    </ligand>
</feature>
<feature type="binding site" evidence="7">
    <location>
        <position position="129"/>
    </location>
    <ligand>
        <name>glyoxylate</name>
        <dbReference type="ChEBI" id="CHEBI:36655"/>
    </ligand>
</feature>
<feature type="binding site" evidence="7">
    <location>
        <begin position="78"/>
        <end position="80"/>
    </location>
    <ligand>
        <name>FMN</name>
        <dbReference type="ChEBI" id="CHEBI:58210"/>
    </ligand>
</feature>
<evidence type="ECO:0000313" key="10">
    <source>
        <dbReference type="Proteomes" id="UP000664914"/>
    </source>
</evidence>
<evidence type="ECO:0000256" key="3">
    <source>
        <dbReference type="ARBA" id="ARBA00022643"/>
    </source>
</evidence>
<dbReference type="AlphaFoldDB" id="A0A975HFY9"/>
<evidence type="ECO:0000313" key="9">
    <source>
        <dbReference type="EMBL" id="QTH23892.1"/>
    </source>
</evidence>
<evidence type="ECO:0000256" key="1">
    <source>
        <dbReference type="ARBA" id="ARBA00001917"/>
    </source>
</evidence>
<keyword evidence="3 7" id="KW-0288">FMN</keyword>
<keyword evidence="2 7" id="KW-0285">Flavoprotein</keyword>
<feature type="binding site" evidence="7">
    <location>
        <position position="107"/>
    </location>
    <ligand>
        <name>FMN</name>
        <dbReference type="ChEBI" id="CHEBI:58210"/>
    </ligand>
</feature>
<gene>
    <name evidence="9" type="ORF">HRJ34_10480</name>
</gene>
<dbReference type="EMBL" id="CP059319">
    <property type="protein sequence ID" value="QTH23892.1"/>
    <property type="molecule type" value="Genomic_DNA"/>
</dbReference>
<evidence type="ECO:0000256" key="6">
    <source>
        <dbReference type="PIRSR" id="PIRSR000138-1"/>
    </source>
</evidence>
<accession>A0A975HFY9</accession>
<reference evidence="9" key="2">
    <citation type="submission" date="2021-04" db="EMBL/GenBank/DDBJ databases">
        <title>Isolation and genomic analysis of the ibuprofen-degrading bacterium Sphingomonas strain MPO218.</title>
        <authorList>
            <person name="Aulestia M."/>
            <person name="Flores A."/>
            <person name="Mangas E.L."/>
            <person name="Perez-Pulido A.J."/>
            <person name="Santero E."/>
            <person name="Camacho E.M."/>
        </authorList>
    </citation>
    <scope>NUCLEOTIDE SEQUENCE</scope>
    <source>
        <strain evidence="9">MPO218</strain>
    </source>
</reference>
<dbReference type="InterPro" id="IPR013785">
    <property type="entry name" value="Aldolase_TIM"/>
</dbReference>
<dbReference type="CDD" id="cd02809">
    <property type="entry name" value="alpha_hydroxyacid_oxid_FMN"/>
    <property type="match status" value="1"/>
</dbReference>
<comment type="cofactor">
    <cofactor evidence="1">
        <name>FMN</name>
        <dbReference type="ChEBI" id="CHEBI:58210"/>
    </cofactor>
</comment>
<feature type="binding site" evidence="7">
    <location>
        <position position="243"/>
    </location>
    <ligand>
        <name>FMN</name>
        <dbReference type="ChEBI" id="CHEBI:58210"/>
    </ligand>
</feature>
<dbReference type="Pfam" id="PF01070">
    <property type="entry name" value="FMN_dh"/>
    <property type="match status" value="1"/>
</dbReference>
<feature type="binding site" evidence="7">
    <location>
        <position position="127"/>
    </location>
    <ligand>
        <name>FMN</name>
        <dbReference type="ChEBI" id="CHEBI:58210"/>
    </ligand>
</feature>
<dbReference type="InterPro" id="IPR000262">
    <property type="entry name" value="FMN-dep_DH"/>
</dbReference>